<evidence type="ECO:0000256" key="2">
    <source>
        <dbReference type="SAM" id="SignalP"/>
    </source>
</evidence>
<reference evidence="3 4" key="1">
    <citation type="submission" date="2019-06" db="EMBL/GenBank/DDBJ databases">
        <title>YIM 131921 draft genome.</title>
        <authorList>
            <person name="Jiang L."/>
        </authorList>
    </citation>
    <scope>NUCLEOTIDE SEQUENCE [LARGE SCALE GENOMIC DNA]</scope>
    <source>
        <strain evidence="3 4">YIM 131921</strain>
    </source>
</reference>
<name>A0A5C4N3U8_9RHOB</name>
<comment type="caution">
    <text evidence="3">The sequence shown here is derived from an EMBL/GenBank/DDBJ whole genome shotgun (WGS) entry which is preliminary data.</text>
</comment>
<dbReference type="RefSeq" id="WP_139075944.1">
    <property type="nucleotide sequence ID" value="NZ_VDFU01000005.1"/>
</dbReference>
<evidence type="ECO:0000313" key="3">
    <source>
        <dbReference type="EMBL" id="TNC51202.1"/>
    </source>
</evidence>
<feature type="chain" id="PRO_5023048241" evidence="2">
    <location>
        <begin position="18"/>
        <end position="168"/>
    </location>
</feature>
<gene>
    <name evidence="3" type="ORF">FHG66_06560</name>
</gene>
<accession>A0A5C4N3U8</accession>
<feature type="region of interest" description="Disordered" evidence="1">
    <location>
        <begin position="77"/>
        <end position="151"/>
    </location>
</feature>
<feature type="compositionally biased region" description="Polar residues" evidence="1">
    <location>
        <begin position="140"/>
        <end position="149"/>
    </location>
</feature>
<keyword evidence="4" id="KW-1185">Reference proteome</keyword>
<dbReference type="EMBL" id="VDFU01000005">
    <property type="protein sequence ID" value="TNC51202.1"/>
    <property type="molecule type" value="Genomic_DNA"/>
</dbReference>
<protein>
    <submittedName>
        <fullName evidence="3">Uncharacterized protein</fullName>
    </submittedName>
</protein>
<dbReference type="Proteomes" id="UP000305887">
    <property type="component" value="Unassembled WGS sequence"/>
</dbReference>
<keyword evidence="2" id="KW-0732">Signal</keyword>
<evidence type="ECO:0000256" key="1">
    <source>
        <dbReference type="SAM" id="MobiDB-lite"/>
    </source>
</evidence>
<organism evidence="3 4">
    <name type="scientific">Rubellimicrobium rubrum</name>
    <dbReference type="NCBI Taxonomy" id="2585369"/>
    <lineage>
        <taxon>Bacteria</taxon>
        <taxon>Pseudomonadati</taxon>
        <taxon>Pseudomonadota</taxon>
        <taxon>Alphaproteobacteria</taxon>
        <taxon>Rhodobacterales</taxon>
        <taxon>Roseobacteraceae</taxon>
        <taxon>Rubellimicrobium</taxon>
    </lineage>
</organism>
<evidence type="ECO:0000313" key="4">
    <source>
        <dbReference type="Proteomes" id="UP000305887"/>
    </source>
</evidence>
<sequence>MAFTSLALLLPLTAARAQGNPDTVGVSVDGTVMEVPFDLAVEACGIDAETLRAEWASLGTEVGTMADTSVNADATDLAPEVAVDTPMDSTIDGVSVADGADATHDSSGDPAPDVASDGPSGQGTADEPASDPAVNDGPATPTQGTTQSKAAVCEVGMDTATALGLIAP</sequence>
<proteinExistence type="predicted"/>
<dbReference type="OrthoDB" id="9848801at2"/>
<dbReference type="AlphaFoldDB" id="A0A5C4N3U8"/>
<feature type="signal peptide" evidence="2">
    <location>
        <begin position="1"/>
        <end position="17"/>
    </location>
</feature>